<keyword evidence="7" id="KW-1185">Reference proteome</keyword>
<accession>A0ABZ2VC13</accession>
<evidence type="ECO:0000256" key="1">
    <source>
        <dbReference type="ARBA" id="ARBA00023015"/>
    </source>
</evidence>
<dbReference type="InterPro" id="IPR036271">
    <property type="entry name" value="Tet_transcr_reg_TetR-rel_C_sf"/>
</dbReference>
<evidence type="ECO:0000256" key="4">
    <source>
        <dbReference type="PROSITE-ProRule" id="PRU00335"/>
    </source>
</evidence>
<reference evidence="7" key="1">
    <citation type="submission" date="2024-04" db="EMBL/GenBank/DDBJ databases">
        <title>Phylogenomic analyses of a clade within the roseobacter group suggest taxonomic reassignments of species of the genera Aestuariivita, Citreicella, Loktanella, Nautella, Pelagibaca, Ruegeria, Thalassobius, Thiobacimonas and Tropicibacter, and the proposal o.</title>
        <authorList>
            <person name="Jeon C.O."/>
        </authorList>
    </citation>
    <scope>NUCLEOTIDE SEQUENCE [LARGE SCALE GENOMIC DNA]</scope>
    <source>
        <strain evidence="7">BS5-3</strain>
    </source>
</reference>
<evidence type="ECO:0000313" key="7">
    <source>
        <dbReference type="Proteomes" id="UP001440612"/>
    </source>
</evidence>
<gene>
    <name evidence="6" type="ORF">AABB29_09330</name>
</gene>
<keyword evidence="1" id="KW-0805">Transcription regulation</keyword>
<dbReference type="EMBL" id="CP150951">
    <property type="protein sequence ID" value="WZC50787.1"/>
    <property type="molecule type" value="Genomic_DNA"/>
</dbReference>
<dbReference type="InterPro" id="IPR025996">
    <property type="entry name" value="MT1864/Rv1816-like_C"/>
</dbReference>
<keyword evidence="3" id="KW-0804">Transcription</keyword>
<dbReference type="InterPro" id="IPR001647">
    <property type="entry name" value="HTH_TetR"/>
</dbReference>
<evidence type="ECO:0000256" key="3">
    <source>
        <dbReference type="ARBA" id="ARBA00023163"/>
    </source>
</evidence>
<keyword evidence="2 4" id="KW-0238">DNA-binding</keyword>
<dbReference type="Gene3D" id="1.10.357.10">
    <property type="entry name" value="Tetracycline Repressor, domain 2"/>
    <property type="match status" value="1"/>
</dbReference>
<sequence>MNLNEKTKRAGDLRQTLISAGIDLLQSGGANALTLRKCAARAGVSHAAPAHHFDGIEGLLTAIAARGHETFTATMLAHLSRAPNLNRDRLYSICEGYLGFAAANQALYGLMFNSSQIDFCDPDLGAKSRASFEILEQCCAPFQDTNTGPLTLEITIWSLLHGYCSFTKKVREGSPMHPANRIPFRQLFDYVVPSN</sequence>
<feature type="DNA-binding region" description="H-T-H motif" evidence="4">
    <location>
        <begin position="34"/>
        <end position="53"/>
    </location>
</feature>
<dbReference type="InterPro" id="IPR009057">
    <property type="entry name" value="Homeodomain-like_sf"/>
</dbReference>
<dbReference type="RefSeq" id="WP_341368888.1">
    <property type="nucleotide sequence ID" value="NZ_CP150951.2"/>
</dbReference>
<evidence type="ECO:0000259" key="5">
    <source>
        <dbReference type="PROSITE" id="PS50977"/>
    </source>
</evidence>
<name>A0ABZ2VC13_9RHOB</name>
<dbReference type="SUPFAM" id="SSF48498">
    <property type="entry name" value="Tetracyclin repressor-like, C-terminal domain"/>
    <property type="match status" value="1"/>
</dbReference>
<feature type="domain" description="HTH tetR-type" evidence="5">
    <location>
        <begin position="11"/>
        <end position="71"/>
    </location>
</feature>
<dbReference type="Proteomes" id="UP001440612">
    <property type="component" value="Chromosome"/>
</dbReference>
<protein>
    <submittedName>
        <fullName evidence="6">TetR/AcrR family transcriptional regulator</fullName>
    </submittedName>
</protein>
<evidence type="ECO:0000256" key="2">
    <source>
        <dbReference type="ARBA" id="ARBA00023125"/>
    </source>
</evidence>
<proteinExistence type="predicted"/>
<dbReference type="SUPFAM" id="SSF46689">
    <property type="entry name" value="Homeodomain-like"/>
    <property type="match status" value="1"/>
</dbReference>
<organism evidence="6 7">
    <name type="scientific">Yoonia phaeophyticola</name>
    <dbReference type="NCBI Taxonomy" id="3137369"/>
    <lineage>
        <taxon>Bacteria</taxon>
        <taxon>Pseudomonadati</taxon>
        <taxon>Pseudomonadota</taxon>
        <taxon>Alphaproteobacteria</taxon>
        <taxon>Rhodobacterales</taxon>
        <taxon>Paracoccaceae</taxon>
        <taxon>Yoonia</taxon>
    </lineage>
</organism>
<dbReference type="Pfam" id="PF13305">
    <property type="entry name" value="TetR_C_33"/>
    <property type="match status" value="1"/>
</dbReference>
<dbReference type="PROSITE" id="PS50977">
    <property type="entry name" value="HTH_TETR_2"/>
    <property type="match status" value="1"/>
</dbReference>
<dbReference type="Pfam" id="PF00440">
    <property type="entry name" value="TetR_N"/>
    <property type="match status" value="1"/>
</dbReference>
<evidence type="ECO:0000313" key="6">
    <source>
        <dbReference type="EMBL" id="WZC50787.1"/>
    </source>
</evidence>